<dbReference type="Pfam" id="PF02785">
    <property type="entry name" value="Biotin_carb_C"/>
    <property type="match status" value="1"/>
</dbReference>
<dbReference type="PROSITE" id="PS00867">
    <property type="entry name" value="CPSASE_2"/>
    <property type="match status" value="1"/>
</dbReference>
<dbReference type="EMBL" id="CP011546">
    <property type="protein sequence ID" value="AKK11393.1"/>
    <property type="molecule type" value="Genomic_DNA"/>
</dbReference>
<dbReference type="Gene3D" id="3.30.470.20">
    <property type="entry name" value="ATP-grasp fold, B domain"/>
    <property type="match status" value="1"/>
</dbReference>
<reference evidence="12 13" key="1">
    <citation type="journal article" date="2015" name="Genome Announc.">
        <title>Virulence Factor Genes Detected in the Complete Genome Sequence of Corynebacterium uterequi DSM 45634, Isolated from the Uterus of a Maiden Mare.</title>
        <authorList>
            <person name="Ruckert C."/>
            <person name="Kriete M."/>
            <person name="Jaenicke S."/>
            <person name="Winkler A."/>
            <person name="Tauch A."/>
        </authorList>
    </citation>
    <scope>NUCLEOTIDE SEQUENCE [LARGE SCALE GENOMIC DNA]</scope>
    <source>
        <strain evidence="12 13">DSM 45634</strain>
    </source>
</reference>
<evidence type="ECO:0000313" key="13">
    <source>
        <dbReference type="Proteomes" id="UP000035548"/>
    </source>
</evidence>
<keyword evidence="4 8" id="KW-0547">Nucleotide-binding</keyword>
<dbReference type="InterPro" id="IPR001882">
    <property type="entry name" value="Biotin_BS"/>
</dbReference>
<feature type="domain" description="Biotin carboxylation" evidence="11">
    <location>
        <begin position="1"/>
        <end position="440"/>
    </location>
</feature>
<evidence type="ECO:0000256" key="4">
    <source>
        <dbReference type="ARBA" id="ARBA00022741"/>
    </source>
</evidence>
<dbReference type="Gene3D" id="2.40.50.100">
    <property type="match status" value="1"/>
</dbReference>
<evidence type="ECO:0000256" key="5">
    <source>
        <dbReference type="ARBA" id="ARBA00022840"/>
    </source>
</evidence>
<dbReference type="CDD" id="cd06850">
    <property type="entry name" value="biotinyl_domain"/>
    <property type="match status" value="1"/>
</dbReference>
<evidence type="ECO:0000256" key="3">
    <source>
        <dbReference type="ARBA" id="ARBA00022598"/>
    </source>
</evidence>
<evidence type="ECO:0000259" key="11">
    <source>
        <dbReference type="PROSITE" id="PS50979"/>
    </source>
</evidence>
<evidence type="ECO:0000256" key="2">
    <source>
        <dbReference type="ARBA" id="ARBA00013263"/>
    </source>
</evidence>
<dbReference type="SUPFAM" id="SSF52440">
    <property type="entry name" value="PreATP-grasp domain"/>
    <property type="match status" value="1"/>
</dbReference>
<dbReference type="PROSITE" id="PS00188">
    <property type="entry name" value="BIOTIN"/>
    <property type="match status" value="1"/>
</dbReference>
<evidence type="ECO:0000256" key="1">
    <source>
        <dbReference type="ARBA" id="ARBA00001953"/>
    </source>
</evidence>
<dbReference type="Pfam" id="PF00289">
    <property type="entry name" value="Biotin_carb_N"/>
    <property type="match status" value="1"/>
</dbReference>
<dbReference type="GO" id="GO:0004075">
    <property type="term" value="F:biotin carboxylase activity"/>
    <property type="evidence" value="ECO:0007669"/>
    <property type="project" value="UniProtKB-EC"/>
</dbReference>
<dbReference type="SMART" id="SM00878">
    <property type="entry name" value="Biotin_carb_C"/>
    <property type="match status" value="1"/>
</dbReference>
<dbReference type="STRING" id="1072256.CUTER_07020"/>
<evidence type="ECO:0000256" key="8">
    <source>
        <dbReference type="PROSITE-ProRule" id="PRU00409"/>
    </source>
</evidence>
<name>A0A0G3HHI2_9CORY</name>
<dbReference type="KEGG" id="cut:CUTER_07020"/>
<accession>A0A0G3HHI2</accession>
<proteinExistence type="predicted"/>
<comment type="cofactor">
    <cofactor evidence="1">
        <name>biotin</name>
        <dbReference type="ChEBI" id="CHEBI:57586"/>
    </cofactor>
</comment>
<dbReference type="PANTHER" id="PTHR18866:SF33">
    <property type="entry name" value="METHYLCROTONOYL-COA CARBOXYLASE SUBUNIT ALPHA, MITOCHONDRIAL-RELATED"/>
    <property type="match status" value="1"/>
</dbReference>
<dbReference type="InterPro" id="IPR005482">
    <property type="entry name" value="Biotin_COase_C"/>
</dbReference>
<feature type="domain" description="Lipoyl-binding" evidence="9">
    <location>
        <begin position="516"/>
        <end position="591"/>
    </location>
</feature>
<dbReference type="InterPro" id="IPR005481">
    <property type="entry name" value="BC-like_N"/>
</dbReference>
<keyword evidence="3 12" id="KW-0436">Ligase</keyword>
<dbReference type="InterPro" id="IPR011764">
    <property type="entry name" value="Biotin_carboxylation_dom"/>
</dbReference>
<dbReference type="PANTHER" id="PTHR18866">
    <property type="entry name" value="CARBOXYLASE:PYRUVATE/ACETYL-COA/PROPIONYL-COA CARBOXYLASE"/>
    <property type="match status" value="1"/>
</dbReference>
<dbReference type="InterPro" id="IPR011053">
    <property type="entry name" value="Single_hybrid_motif"/>
</dbReference>
<evidence type="ECO:0000259" key="9">
    <source>
        <dbReference type="PROSITE" id="PS50968"/>
    </source>
</evidence>
<reference evidence="13" key="2">
    <citation type="submission" date="2015-05" db="EMBL/GenBank/DDBJ databases">
        <title>Complete genome sequence of Corynebacterium uterequi DSM 45634, isolated from the uterus of a maiden mare.</title>
        <authorList>
            <person name="Ruckert C."/>
            <person name="Albersmeier A."/>
            <person name="Winkler A."/>
            <person name="Tauch A."/>
        </authorList>
    </citation>
    <scope>NUCLEOTIDE SEQUENCE [LARGE SCALE GENOMIC DNA]</scope>
    <source>
        <strain evidence="13">DSM 45634</strain>
    </source>
</reference>
<dbReference type="GO" id="GO:0046872">
    <property type="term" value="F:metal ion binding"/>
    <property type="evidence" value="ECO:0007669"/>
    <property type="project" value="InterPro"/>
</dbReference>
<dbReference type="PROSITE" id="PS50979">
    <property type="entry name" value="BC"/>
    <property type="match status" value="1"/>
</dbReference>
<dbReference type="InterPro" id="IPR016185">
    <property type="entry name" value="PreATP-grasp_dom_sf"/>
</dbReference>
<dbReference type="SUPFAM" id="SSF51246">
    <property type="entry name" value="Rudiment single hybrid motif"/>
    <property type="match status" value="1"/>
</dbReference>
<evidence type="ECO:0000256" key="7">
    <source>
        <dbReference type="ARBA" id="ARBA00048501"/>
    </source>
</evidence>
<dbReference type="PROSITE" id="PS50968">
    <property type="entry name" value="BIOTINYL_LIPOYL"/>
    <property type="match status" value="1"/>
</dbReference>
<comment type="catalytic activity">
    <reaction evidence="7">
        <text>N(6)-biotinyl-L-lysyl-[protein] + hydrogencarbonate + ATP = N(6)-carboxybiotinyl-L-lysyl-[protein] + ADP + phosphate + H(+)</text>
        <dbReference type="Rhea" id="RHEA:13501"/>
        <dbReference type="Rhea" id="RHEA-COMP:10505"/>
        <dbReference type="Rhea" id="RHEA-COMP:10506"/>
        <dbReference type="ChEBI" id="CHEBI:15378"/>
        <dbReference type="ChEBI" id="CHEBI:17544"/>
        <dbReference type="ChEBI" id="CHEBI:30616"/>
        <dbReference type="ChEBI" id="CHEBI:43474"/>
        <dbReference type="ChEBI" id="CHEBI:83144"/>
        <dbReference type="ChEBI" id="CHEBI:83145"/>
        <dbReference type="ChEBI" id="CHEBI:456216"/>
        <dbReference type="EC" id="6.3.4.14"/>
    </reaction>
    <physiologicalReaction direction="left-to-right" evidence="7">
        <dbReference type="Rhea" id="RHEA:13502"/>
    </physiologicalReaction>
</comment>
<dbReference type="InterPro" id="IPR050856">
    <property type="entry name" value="Biotin_carboxylase_complex"/>
</dbReference>
<dbReference type="InterPro" id="IPR011054">
    <property type="entry name" value="Rudment_hybrid_motif"/>
</dbReference>
<dbReference type="AlphaFoldDB" id="A0A0G3HHI2"/>
<evidence type="ECO:0000313" key="12">
    <source>
        <dbReference type="EMBL" id="AKK11393.1"/>
    </source>
</evidence>
<keyword evidence="5 8" id="KW-0067">ATP-binding</keyword>
<dbReference type="PATRIC" id="fig|1072256.5.peg.1388"/>
<evidence type="ECO:0000256" key="6">
    <source>
        <dbReference type="ARBA" id="ARBA00023267"/>
    </source>
</evidence>
<dbReference type="InterPro" id="IPR011761">
    <property type="entry name" value="ATP-grasp"/>
</dbReference>
<organism evidence="12 13">
    <name type="scientific">Corynebacterium uterequi</name>
    <dbReference type="NCBI Taxonomy" id="1072256"/>
    <lineage>
        <taxon>Bacteria</taxon>
        <taxon>Bacillati</taxon>
        <taxon>Actinomycetota</taxon>
        <taxon>Actinomycetes</taxon>
        <taxon>Mycobacteriales</taxon>
        <taxon>Corynebacteriaceae</taxon>
        <taxon>Corynebacterium</taxon>
    </lineage>
</organism>
<keyword evidence="6" id="KW-0092">Biotin</keyword>
<dbReference type="Proteomes" id="UP000035548">
    <property type="component" value="Chromosome"/>
</dbReference>
<dbReference type="InterPro" id="IPR000089">
    <property type="entry name" value="Biotin_lipoyl"/>
</dbReference>
<dbReference type="InterPro" id="IPR005479">
    <property type="entry name" value="CPAse_ATP-bd"/>
</dbReference>
<gene>
    <name evidence="12" type="ORF">CUTER_07020</name>
</gene>
<keyword evidence="13" id="KW-1185">Reference proteome</keyword>
<dbReference type="EC" id="6.3.4.14" evidence="2"/>
<dbReference type="PROSITE" id="PS50975">
    <property type="entry name" value="ATP_GRASP"/>
    <property type="match status" value="1"/>
</dbReference>
<dbReference type="SUPFAM" id="SSF51230">
    <property type="entry name" value="Single hybrid motif"/>
    <property type="match status" value="1"/>
</dbReference>
<dbReference type="Pfam" id="PF02786">
    <property type="entry name" value="CPSase_L_D2"/>
    <property type="match status" value="1"/>
</dbReference>
<protein>
    <recommendedName>
        <fullName evidence="2">biotin carboxylase</fullName>
        <ecNumber evidence="2">6.3.4.14</ecNumber>
    </recommendedName>
</protein>
<evidence type="ECO:0000259" key="10">
    <source>
        <dbReference type="PROSITE" id="PS50975"/>
    </source>
</evidence>
<feature type="domain" description="ATP-grasp" evidence="10">
    <location>
        <begin position="119"/>
        <end position="314"/>
    </location>
</feature>
<dbReference type="GO" id="GO:0005524">
    <property type="term" value="F:ATP binding"/>
    <property type="evidence" value="ECO:0007669"/>
    <property type="project" value="UniProtKB-UniRule"/>
</dbReference>
<sequence length="602" mass="64173">MKTLLIANRGEIAERIIRTARELGITTVVGYSDGDRDAGFVALADHAYALGGTHAGETYLNVAKLLDLARRSGADAVHPGYGFLSESADFAAAVIDAGLTWVGPDPTVLAGTGDKIAARHLADRVGVATVPGVSEPVRDATDLRHFAADHGFPILAKQADGGGGRGIVALRTPGDIDRFVRHPQFPTRSYFVEKLIGNARHIEVQCARDAAGHFAAVSTRDCSLQRRNQKLIEEAPATGLKEEATAYLTDAAHALCEGVGLVGLCTCEFLVEPGATGEDGIYFLEINPRLQVEHPVTEEVAGVDLVAWQIAIARGQDLPERPAPRGHSLEFRITCEDPTQEMKPTGGTIERLRWPVGPGVRIDSGVTAGDAVSADFDPMIAKIIVTGPTRERAVARARRVLSEFELVGIPTPVPLYQSILATDAFASQRYSTRWLEEGFLPNWPGVAGTTRARGNEDETAPQPGHWREIVVEIDGKRTVVGLPSELLPGATSTTPEPLRRAAQRIRRAARRVHRPKDAAPVTGEVRSPIQAIVSGIATNVGAEVDEGELLLTLEAMKMETYVCAPCAGTVESIAVTAGDSINAEDLLVTIHAASAATPTEES</sequence>
<dbReference type="Pfam" id="PF00364">
    <property type="entry name" value="Biotin_lipoyl"/>
    <property type="match status" value="1"/>
</dbReference>
<dbReference type="SUPFAM" id="SSF56059">
    <property type="entry name" value="Glutathione synthetase ATP-binding domain-like"/>
    <property type="match status" value="1"/>
</dbReference>